<evidence type="ECO:0000256" key="3">
    <source>
        <dbReference type="ARBA" id="ARBA00022989"/>
    </source>
</evidence>
<dbReference type="EMBL" id="JACCJB010000011">
    <property type="protein sequence ID" value="KAF6222748.1"/>
    <property type="molecule type" value="Genomic_DNA"/>
</dbReference>
<keyword evidence="4 7" id="KW-0472">Membrane</keyword>
<evidence type="ECO:0000256" key="4">
    <source>
        <dbReference type="ARBA" id="ARBA00023136"/>
    </source>
</evidence>
<keyword evidence="2 7" id="KW-0812">Transmembrane</keyword>
<dbReference type="InterPro" id="IPR049326">
    <property type="entry name" value="Rhodopsin_dom_fungi"/>
</dbReference>
<sequence>MASMPSPAEILYQEKHISDNKVPNIIATNAICFPIACTAVLLRFVSRRSSKIKYEADDWLIVAGLLFTLGILICDCVGLRFGSGKHLILLKDPAGFAQVLISAEVIYNFAMFTIKASILYLYKRVFFVSRNFVIILWVVGIFVACYSITQVFAAIFQCMPIDSNWNPLVKHYCINTDIGATIIAAFNVLTDFAILILPMPLLYALRKPTKQKIQIMGMFLLGGFVCFASIYRCIVIHELSHADPSWSDVPVNIWTMVELCTAIASACLPTMRPLFSRATGKFGSGSGESGMKTSPGSDPSLNLQQTPSDPSQSRKFAHIGVLGDLEHGQTREVSPSEKI</sequence>
<feature type="transmembrane region" description="Helical" evidence="7">
    <location>
        <begin position="249"/>
        <end position="268"/>
    </location>
</feature>
<feature type="domain" description="Rhodopsin" evidence="8">
    <location>
        <begin position="42"/>
        <end position="277"/>
    </location>
</feature>
<dbReference type="PANTHER" id="PTHR33048:SF47">
    <property type="entry name" value="INTEGRAL MEMBRANE PROTEIN-RELATED"/>
    <property type="match status" value="1"/>
</dbReference>
<reference evidence="9 10" key="1">
    <citation type="journal article" date="2020" name="Genomics">
        <title>Complete, high-quality genomes from long-read metagenomic sequencing of two wolf lichen thalli reveals enigmatic genome architecture.</title>
        <authorList>
            <person name="McKenzie S.K."/>
            <person name="Walston R.F."/>
            <person name="Allen J.L."/>
        </authorList>
    </citation>
    <scope>NUCLEOTIDE SEQUENCE [LARGE SCALE GENOMIC DNA]</scope>
    <source>
        <strain evidence="9">WasteWater1</strain>
    </source>
</reference>
<feature type="transmembrane region" description="Helical" evidence="7">
    <location>
        <begin position="178"/>
        <end position="203"/>
    </location>
</feature>
<evidence type="ECO:0000313" key="9">
    <source>
        <dbReference type="EMBL" id="KAF6222748.1"/>
    </source>
</evidence>
<comment type="caution">
    <text evidence="9">The sequence shown here is derived from an EMBL/GenBank/DDBJ whole genome shotgun (WGS) entry which is preliminary data.</text>
</comment>
<feature type="transmembrane region" description="Helical" evidence="7">
    <location>
        <begin position="101"/>
        <end position="122"/>
    </location>
</feature>
<accession>A0A8H6CFQ7</accession>
<dbReference type="AlphaFoldDB" id="A0A8H6CFQ7"/>
<organism evidence="9 10">
    <name type="scientific">Letharia lupina</name>
    <dbReference type="NCBI Taxonomy" id="560253"/>
    <lineage>
        <taxon>Eukaryota</taxon>
        <taxon>Fungi</taxon>
        <taxon>Dikarya</taxon>
        <taxon>Ascomycota</taxon>
        <taxon>Pezizomycotina</taxon>
        <taxon>Lecanoromycetes</taxon>
        <taxon>OSLEUM clade</taxon>
        <taxon>Lecanoromycetidae</taxon>
        <taxon>Lecanorales</taxon>
        <taxon>Lecanorineae</taxon>
        <taxon>Parmeliaceae</taxon>
        <taxon>Letharia</taxon>
    </lineage>
</organism>
<dbReference type="InterPro" id="IPR052337">
    <property type="entry name" value="SAT4-like"/>
</dbReference>
<feature type="transmembrane region" description="Helical" evidence="7">
    <location>
        <begin position="134"/>
        <end position="158"/>
    </location>
</feature>
<feature type="transmembrane region" description="Helical" evidence="7">
    <location>
        <begin position="25"/>
        <end position="46"/>
    </location>
</feature>
<dbReference type="GeneID" id="59329214"/>
<dbReference type="Proteomes" id="UP000593566">
    <property type="component" value="Unassembled WGS sequence"/>
</dbReference>
<evidence type="ECO:0000256" key="1">
    <source>
        <dbReference type="ARBA" id="ARBA00004141"/>
    </source>
</evidence>
<dbReference type="GO" id="GO:0016020">
    <property type="term" value="C:membrane"/>
    <property type="evidence" value="ECO:0007669"/>
    <property type="project" value="UniProtKB-SubCell"/>
</dbReference>
<evidence type="ECO:0000256" key="6">
    <source>
        <dbReference type="SAM" id="MobiDB-lite"/>
    </source>
</evidence>
<proteinExistence type="inferred from homology"/>
<dbReference type="Pfam" id="PF20684">
    <property type="entry name" value="Fung_rhodopsin"/>
    <property type="match status" value="1"/>
</dbReference>
<gene>
    <name evidence="9" type="ORF">HO133_000796</name>
</gene>
<protein>
    <recommendedName>
        <fullName evidence="8">Rhodopsin domain-containing protein</fullName>
    </recommendedName>
</protein>
<feature type="compositionally biased region" description="Polar residues" evidence="6">
    <location>
        <begin position="291"/>
        <end position="314"/>
    </location>
</feature>
<name>A0A8H6CFQ7_9LECA</name>
<feature type="region of interest" description="Disordered" evidence="6">
    <location>
        <begin position="283"/>
        <end position="314"/>
    </location>
</feature>
<comment type="similarity">
    <text evidence="5">Belongs to the SAT4 family.</text>
</comment>
<dbReference type="PANTHER" id="PTHR33048">
    <property type="entry name" value="PTH11-LIKE INTEGRAL MEMBRANE PROTEIN (AFU_ORTHOLOGUE AFUA_5G11245)"/>
    <property type="match status" value="1"/>
</dbReference>
<feature type="transmembrane region" description="Helical" evidence="7">
    <location>
        <begin position="215"/>
        <end position="237"/>
    </location>
</feature>
<evidence type="ECO:0000256" key="5">
    <source>
        <dbReference type="ARBA" id="ARBA00038359"/>
    </source>
</evidence>
<dbReference type="RefSeq" id="XP_037152094.1">
    <property type="nucleotide sequence ID" value="XM_037291732.1"/>
</dbReference>
<keyword evidence="3 7" id="KW-1133">Transmembrane helix</keyword>
<evidence type="ECO:0000256" key="2">
    <source>
        <dbReference type="ARBA" id="ARBA00022692"/>
    </source>
</evidence>
<feature type="transmembrane region" description="Helical" evidence="7">
    <location>
        <begin position="58"/>
        <end position="81"/>
    </location>
</feature>
<keyword evidence="10" id="KW-1185">Reference proteome</keyword>
<evidence type="ECO:0000256" key="7">
    <source>
        <dbReference type="SAM" id="Phobius"/>
    </source>
</evidence>
<comment type="subcellular location">
    <subcellularLocation>
        <location evidence="1">Membrane</location>
        <topology evidence="1">Multi-pass membrane protein</topology>
    </subcellularLocation>
</comment>
<evidence type="ECO:0000313" key="10">
    <source>
        <dbReference type="Proteomes" id="UP000593566"/>
    </source>
</evidence>
<evidence type="ECO:0000259" key="8">
    <source>
        <dbReference type="Pfam" id="PF20684"/>
    </source>
</evidence>